<dbReference type="Gene3D" id="3.40.50.300">
    <property type="entry name" value="P-loop containing nucleotide triphosphate hydrolases"/>
    <property type="match status" value="1"/>
</dbReference>
<evidence type="ECO:0000256" key="2">
    <source>
        <dbReference type="ARBA" id="ARBA00005378"/>
    </source>
</evidence>
<evidence type="ECO:0000256" key="5">
    <source>
        <dbReference type="ARBA" id="ARBA00022840"/>
    </source>
</evidence>
<keyword evidence="5" id="KW-0067">ATP-binding</keyword>
<accession>A0A4Z1SS98</accession>
<dbReference type="InterPro" id="IPR003959">
    <property type="entry name" value="ATPase_AAA_core"/>
</dbReference>
<dbReference type="OrthoDB" id="4199794at2759"/>
<dbReference type="SMART" id="SM00382">
    <property type="entry name" value="AAA"/>
    <property type="match status" value="1"/>
</dbReference>
<protein>
    <submittedName>
        <fullName evidence="8">Replication factor C, subunit 3</fullName>
    </submittedName>
</protein>
<feature type="domain" description="AAA+ ATPase" evidence="7">
    <location>
        <begin position="35"/>
        <end position="173"/>
    </location>
</feature>
<dbReference type="VEuPathDB" id="GiardiaDB:GMRT_10906"/>
<sequence>MSIPWVEKYRPQRVEDMIAHESIRSAVQSLVRQDRLPHLIFHGKPGTGKTTLARALVRELFKDAVPSRVLELNASDDTGVDIIRTRIKAFVSTTSLMASLSGSTPTGSKALKVVILDECDHMSNVAQAALRRLMEKTVKIARFILLCNYPDRLLPALQSRCCSFRFLPIPRASCVSMLQTICEVEELLIAPEALLVVHRLTDGDMRQAINLLQSLHLFSNKKSDSQIITVPDIYQLAAKPDPEAGVALLEVSSFGEKYSQIVTHISQGSSLEDIITCVFDALMNIPMDSGRKARFIKELGIIEEALAIGASLESQISGLASCLGQGLP</sequence>
<dbReference type="GO" id="GO:0005524">
    <property type="term" value="F:ATP binding"/>
    <property type="evidence" value="ECO:0007669"/>
    <property type="project" value="UniProtKB-KW"/>
</dbReference>
<dbReference type="InterPro" id="IPR027417">
    <property type="entry name" value="P-loop_NTPase"/>
</dbReference>
<organism evidence="8 9">
    <name type="scientific">Giardia muris</name>
    <dbReference type="NCBI Taxonomy" id="5742"/>
    <lineage>
        <taxon>Eukaryota</taxon>
        <taxon>Metamonada</taxon>
        <taxon>Diplomonadida</taxon>
        <taxon>Hexamitidae</taxon>
        <taxon>Giardiinae</taxon>
        <taxon>Giardia</taxon>
    </lineage>
</organism>
<dbReference type="PANTHER" id="PTHR11669">
    <property type="entry name" value="REPLICATION FACTOR C / DNA POLYMERASE III GAMMA-TAU SUBUNIT"/>
    <property type="match status" value="1"/>
</dbReference>
<dbReference type="GO" id="GO:0003677">
    <property type="term" value="F:DNA binding"/>
    <property type="evidence" value="ECO:0007669"/>
    <property type="project" value="InterPro"/>
</dbReference>
<dbReference type="GO" id="GO:0005663">
    <property type="term" value="C:DNA replication factor C complex"/>
    <property type="evidence" value="ECO:0007669"/>
    <property type="project" value="TreeGrafter"/>
</dbReference>
<dbReference type="EMBL" id="VDLU01000002">
    <property type="protein sequence ID" value="TNJ28640.1"/>
    <property type="molecule type" value="Genomic_DNA"/>
</dbReference>
<dbReference type="Gene3D" id="1.10.8.60">
    <property type="match status" value="1"/>
</dbReference>
<evidence type="ECO:0000256" key="3">
    <source>
        <dbReference type="ARBA" id="ARBA00022705"/>
    </source>
</evidence>
<dbReference type="Pfam" id="PF00004">
    <property type="entry name" value="AAA"/>
    <property type="match status" value="1"/>
</dbReference>
<comment type="similarity">
    <text evidence="2">Belongs to the activator 1 small subunits family.</text>
</comment>
<dbReference type="Gene3D" id="1.20.272.10">
    <property type="match status" value="1"/>
</dbReference>
<dbReference type="CDD" id="cd00009">
    <property type="entry name" value="AAA"/>
    <property type="match status" value="1"/>
</dbReference>
<keyword evidence="4" id="KW-0547">Nucleotide-binding</keyword>
<dbReference type="InterPro" id="IPR013748">
    <property type="entry name" value="Rep_factorC_C"/>
</dbReference>
<dbReference type="PANTHER" id="PTHR11669:SF9">
    <property type="entry name" value="REPLICATION FACTOR C SUBUNIT 5"/>
    <property type="match status" value="1"/>
</dbReference>
<proteinExistence type="inferred from homology"/>
<dbReference type="GO" id="GO:0005634">
    <property type="term" value="C:nucleus"/>
    <property type="evidence" value="ECO:0007669"/>
    <property type="project" value="UniProtKB-SubCell"/>
</dbReference>
<keyword evidence="3" id="KW-0235">DNA replication</keyword>
<keyword evidence="6" id="KW-0539">Nucleus</keyword>
<keyword evidence="9" id="KW-1185">Reference proteome</keyword>
<reference evidence="8 9" key="1">
    <citation type="submission" date="2019-05" db="EMBL/GenBank/DDBJ databases">
        <title>The compact genome of Giardia muris reveals important steps in the evolution of intestinal protozoan parasites.</title>
        <authorList>
            <person name="Xu F."/>
            <person name="Jimenez-Gonzalez A."/>
            <person name="Einarsson E."/>
            <person name="Astvaldsson A."/>
            <person name="Peirasmaki D."/>
            <person name="Eckmann L."/>
            <person name="Andersson J.O."/>
            <person name="Svard S.G."/>
            <person name="Jerlstrom-Hultqvist J."/>
        </authorList>
    </citation>
    <scope>NUCLEOTIDE SEQUENCE [LARGE SCALE GENOMIC DNA]</scope>
    <source>
        <strain evidence="8 9">Roberts-Thomson</strain>
    </source>
</reference>
<comment type="caution">
    <text evidence="8">The sequence shown here is derived from an EMBL/GenBank/DDBJ whole genome shotgun (WGS) entry which is preliminary data.</text>
</comment>
<name>A0A4Z1SS98_GIAMU</name>
<dbReference type="Proteomes" id="UP000315496">
    <property type="component" value="Chromosome 2"/>
</dbReference>
<dbReference type="GO" id="GO:0016887">
    <property type="term" value="F:ATP hydrolysis activity"/>
    <property type="evidence" value="ECO:0007669"/>
    <property type="project" value="InterPro"/>
</dbReference>
<dbReference type="FunFam" id="3.40.50.300:FF:000952">
    <property type="entry name" value="Replication factor C subunit 2"/>
    <property type="match status" value="1"/>
</dbReference>
<dbReference type="Pfam" id="PF08542">
    <property type="entry name" value="Rep_fac_C"/>
    <property type="match status" value="1"/>
</dbReference>
<evidence type="ECO:0000256" key="4">
    <source>
        <dbReference type="ARBA" id="ARBA00022741"/>
    </source>
</evidence>
<evidence type="ECO:0000313" key="8">
    <source>
        <dbReference type="EMBL" id="TNJ28640.1"/>
    </source>
</evidence>
<dbReference type="SUPFAM" id="SSF48019">
    <property type="entry name" value="post-AAA+ oligomerization domain-like"/>
    <property type="match status" value="1"/>
</dbReference>
<dbReference type="AlphaFoldDB" id="A0A4Z1SS98"/>
<evidence type="ECO:0000256" key="6">
    <source>
        <dbReference type="ARBA" id="ARBA00023242"/>
    </source>
</evidence>
<dbReference type="GO" id="GO:0006281">
    <property type="term" value="P:DNA repair"/>
    <property type="evidence" value="ECO:0007669"/>
    <property type="project" value="TreeGrafter"/>
</dbReference>
<dbReference type="InterPro" id="IPR050238">
    <property type="entry name" value="DNA_Rep/Repair_Clamp_Loader"/>
</dbReference>
<evidence type="ECO:0000259" key="7">
    <source>
        <dbReference type="SMART" id="SM00382"/>
    </source>
</evidence>
<dbReference type="SUPFAM" id="SSF52540">
    <property type="entry name" value="P-loop containing nucleoside triphosphate hydrolases"/>
    <property type="match status" value="1"/>
</dbReference>
<dbReference type="InterPro" id="IPR003593">
    <property type="entry name" value="AAA+_ATPase"/>
</dbReference>
<dbReference type="GO" id="GO:0006261">
    <property type="term" value="P:DNA-templated DNA replication"/>
    <property type="evidence" value="ECO:0007669"/>
    <property type="project" value="TreeGrafter"/>
</dbReference>
<evidence type="ECO:0000256" key="1">
    <source>
        <dbReference type="ARBA" id="ARBA00004123"/>
    </source>
</evidence>
<evidence type="ECO:0000313" key="9">
    <source>
        <dbReference type="Proteomes" id="UP000315496"/>
    </source>
</evidence>
<dbReference type="GO" id="GO:0003689">
    <property type="term" value="F:DNA clamp loader activity"/>
    <property type="evidence" value="ECO:0007669"/>
    <property type="project" value="TreeGrafter"/>
</dbReference>
<dbReference type="InterPro" id="IPR008921">
    <property type="entry name" value="DNA_pol3_clamp-load_cplx_C"/>
</dbReference>
<comment type="subcellular location">
    <subcellularLocation>
        <location evidence="1">Nucleus</location>
    </subcellularLocation>
</comment>
<gene>
    <name evidence="8" type="ORF">GMRT_10906</name>
</gene>